<accession>A0A0F9WEP3</accession>
<proteinExistence type="predicted"/>
<organism evidence="2">
    <name type="scientific">marine sediment metagenome</name>
    <dbReference type="NCBI Taxonomy" id="412755"/>
    <lineage>
        <taxon>unclassified sequences</taxon>
        <taxon>metagenomes</taxon>
        <taxon>ecological metagenomes</taxon>
    </lineage>
</organism>
<feature type="transmembrane region" description="Helical" evidence="1">
    <location>
        <begin position="43"/>
        <end position="59"/>
    </location>
</feature>
<evidence type="ECO:0000256" key="1">
    <source>
        <dbReference type="SAM" id="Phobius"/>
    </source>
</evidence>
<protein>
    <recommendedName>
        <fullName evidence="3">Major facilitator superfamily (MFS) profile domain-containing protein</fullName>
    </recommendedName>
</protein>
<dbReference type="InterPro" id="IPR036259">
    <property type="entry name" value="MFS_trans_sf"/>
</dbReference>
<sequence length="132" mass="13611">MSYPVGAMADRLGHLPMLVGGYVLGTLTAVLTALAFWLSVDSVPLLVVIFFVAGLYVTVEEALESTVAAEMVQADTLMISYGALGTVNGTAKFVSSATIGLVWTAVSPTLGFGLAALLMAAGTLAMLRVRNA</sequence>
<dbReference type="SUPFAM" id="SSF103473">
    <property type="entry name" value="MFS general substrate transporter"/>
    <property type="match status" value="1"/>
</dbReference>
<comment type="caution">
    <text evidence="2">The sequence shown here is derived from an EMBL/GenBank/DDBJ whole genome shotgun (WGS) entry which is preliminary data.</text>
</comment>
<dbReference type="AlphaFoldDB" id="A0A0F9WEP3"/>
<dbReference type="EMBL" id="LAZR01000172">
    <property type="protein sequence ID" value="KKN84316.1"/>
    <property type="molecule type" value="Genomic_DNA"/>
</dbReference>
<feature type="transmembrane region" description="Helical" evidence="1">
    <location>
        <begin position="109"/>
        <end position="127"/>
    </location>
</feature>
<keyword evidence="1" id="KW-0472">Membrane</keyword>
<reference evidence="2" key="1">
    <citation type="journal article" date="2015" name="Nature">
        <title>Complex archaea that bridge the gap between prokaryotes and eukaryotes.</title>
        <authorList>
            <person name="Spang A."/>
            <person name="Saw J.H."/>
            <person name="Jorgensen S.L."/>
            <person name="Zaremba-Niedzwiedzka K."/>
            <person name="Martijn J."/>
            <person name="Lind A.E."/>
            <person name="van Eijk R."/>
            <person name="Schleper C."/>
            <person name="Guy L."/>
            <person name="Ettema T.J."/>
        </authorList>
    </citation>
    <scope>NUCLEOTIDE SEQUENCE</scope>
</reference>
<name>A0A0F9WEP3_9ZZZZ</name>
<keyword evidence="1" id="KW-0812">Transmembrane</keyword>
<evidence type="ECO:0008006" key="3">
    <source>
        <dbReference type="Google" id="ProtNLM"/>
    </source>
</evidence>
<keyword evidence="1" id="KW-1133">Transmembrane helix</keyword>
<feature type="transmembrane region" description="Helical" evidence="1">
    <location>
        <begin position="12"/>
        <end position="37"/>
    </location>
</feature>
<gene>
    <name evidence="2" type="ORF">LCGC14_0289780</name>
</gene>
<evidence type="ECO:0000313" key="2">
    <source>
        <dbReference type="EMBL" id="KKN84316.1"/>
    </source>
</evidence>
<dbReference type="Gene3D" id="1.20.1250.20">
    <property type="entry name" value="MFS general substrate transporter like domains"/>
    <property type="match status" value="1"/>
</dbReference>